<comment type="caution">
    <text evidence="1">The sequence shown here is derived from an EMBL/GenBank/DDBJ whole genome shotgun (WGS) entry which is preliminary data.</text>
</comment>
<reference evidence="1 2" key="1">
    <citation type="submission" date="2020-04" db="EMBL/GenBank/DDBJ databases">
        <authorList>
            <person name="Laetsch R D."/>
            <person name="Stevens L."/>
            <person name="Kumar S."/>
            <person name="Blaxter L. M."/>
        </authorList>
    </citation>
    <scope>NUCLEOTIDE SEQUENCE [LARGE SCALE GENOMIC DNA]</scope>
</reference>
<sequence>MDGEVQAVVIDNLSRVEEMKPKLAALHSNSNAFECHLASVGHHFNILHAMYNATTRKCIMAGAIEIKDVGETELFEFLEENPIVRQTYRHCACIAQKIIYEILNFESKFRVFIVDPDLQCDGVQNAAIH</sequence>
<name>A0A8S1EFN6_9PELO</name>
<gene>
    <name evidence="1" type="ORF">CBOVIS_LOCUS2631</name>
</gene>
<keyword evidence="2" id="KW-1185">Reference proteome</keyword>
<dbReference type="EMBL" id="CADEPM010000002">
    <property type="protein sequence ID" value="CAB3399530.1"/>
    <property type="molecule type" value="Genomic_DNA"/>
</dbReference>
<dbReference type="AlphaFoldDB" id="A0A8S1EFN6"/>
<organism evidence="1 2">
    <name type="scientific">Caenorhabditis bovis</name>
    <dbReference type="NCBI Taxonomy" id="2654633"/>
    <lineage>
        <taxon>Eukaryota</taxon>
        <taxon>Metazoa</taxon>
        <taxon>Ecdysozoa</taxon>
        <taxon>Nematoda</taxon>
        <taxon>Chromadorea</taxon>
        <taxon>Rhabditida</taxon>
        <taxon>Rhabditina</taxon>
        <taxon>Rhabditomorpha</taxon>
        <taxon>Rhabditoidea</taxon>
        <taxon>Rhabditidae</taxon>
        <taxon>Peloderinae</taxon>
        <taxon>Caenorhabditis</taxon>
    </lineage>
</organism>
<evidence type="ECO:0000313" key="2">
    <source>
        <dbReference type="Proteomes" id="UP000494206"/>
    </source>
</evidence>
<dbReference type="Proteomes" id="UP000494206">
    <property type="component" value="Unassembled WGS sequence"/>
</dbReference>
<evidence type="ECO:0000313" key="1">
    <source>
        <dbReference type="EMBL" id="CAB3399530.1"/>
    </source>
</evidence>
<accession>A0A8S1EFN6</accession>
<protein>
    <submittedName>
        <fullName evidence="1">Uncharacterized protein</fullName>
    </submittedName>
</protein>
<proteinExistence type="predicted"/>